<dbReference type="RefSeq" id="WP_006006716.1">
    <property type="nucleotide sequence ID" value="NZ_CABKOD010000039.1"/>
</dbReference>
<evidence type="ECO:0000313" key="4">
    <source>
        <dbReference type="Proteomes" id="UP000186323"/>
    </source>
</evidence>
<evidence type="ECO:0000313" key="2">
    <source>
        <dbReference type="EMBL" id="NME51654.1"/>
    </source>
</evidence>
<gene>
    <name evidence="3" type="ORF">DESPIGER_1761</name>
    <name evidence="2" type="ORF">HF854_03705</name>
</gene>
<reference evidence="3" key="1">
    <citation type="submission" date="2016-10" db="EMBL/GenBank/DDBJ databases">
        <authorList>
            <person name="de Groot N.N."/>
        </authorList>
    </citation>
    <scope>NUCLEOTIDE SEQUENCE [LARGE SCALE GENOMIC DNA]</scope>
    <source>
        <strain evidence="3">FI11049</strain>
    </source>
</reference>
<organism evidence="3 4">
    <name type="scientific">Desulfovibrio piger</name>
    <dbReference type="NCBI Taxonomy" id="901"/>
    <lineage>
        <taxon>Bacteria</taxon>
        <taxon>Pseudomonadati</taxon>
        <taxon>Thermodesulfobacteriota</taxon>
        <taxon>Desulfovibrionia</taxon>
        <taxon>Desulfovibrionales</taxon>
        <taxon>Desulfovibrionaceae</taxon>
        <taxon>Desulfovibrio</taxon>
    </lineage>
</organism>
<reference evidence="2 5" key="3">
    <citation type="submission" date="2020-04" db="EMBL/GenBank/DDBJ databases">
        <authorList>
            <person name="Hitch T.C.A."/>
            <person name="Wylensek D."/>
            <person name="Clavel T."/>
        </authorList>
    </citation>
    <scope>NUCLEOTIDE SEQUENCE [LARGE SCALE GENOMIC DNA]</scope>
    <source>
        <strain evidence="2 5">PG-251-APC-1</strain>
    </source>
</reference>
<accession>A0A1K1LFV0</accession>
<reference evidence="4" key="2">
    <citation type="submission" date="2016-10" db="EMBL/GenBank/DDBJ databases">
        <authorList>
            <person name="Wegmann U."/>
        </authorList>
    </citation>
    <scope>NUCLEOTIDE SEQUENCE [LARGE SCALE GENOMIC DNA]</scope>
</reference>
<name>A0A1K1LFV0_9BACT</name>
<dbReference type="KEGG" id="dpg:DESPIGER_1761"/>
<dbReference type="Proteomes" id="UP000186323">
    <property type="component" value="Chromosome I"/>
</dbReference>
<keyword evidence="4" id="KW-1185">Reference proteome</keyword>
<dbReference type="NCBIfam" id="TIGR04391">
    <property type="entry name" value="CcmD_alt_fam"/>
    <property type="match status" value="1"/>
</dbReference>
<protein>
    <submittedName>
        <fullName evidence="2">CcmD family protein</fullName>
    </submittedName>
</protein>
<sequence>MDSNFLWLVAAGAAVWLGLAAYLVFMGCAQRRLDARLRQMEILHD</sequence>
<evidence type="ECO:0000256" key="1">
    <source>
        <dbReference type="SAM" id="Phobius"/>
    </source>
</evidence>
<dbReference type="Proteomes" id="UP000522333">
    <property type="component" value="Unassembled WGS sequence"/>
</dbReference>
<dbReference type="EMBL" id="LT630450">
    <property type="protein sequence ID" value="SFV73593.1"/>
    <property type="molecule type" value="Genomic_DNA"/>
</dbReference>
<keyword evidence="1" id="KW-0472">Membrane</keyword>
<dbReference type="InterPro" id="IPR030888">
    <property type="entry name" value="Put_ccm"/>
</dbReference>
<keyword evidence="1" id="KW-1133">Transmembrane helix</keyword>
<evidence type="ECO:0000313" key="3">
    <source>
        <dbReference type="EMBL" id="SFV73593.1"/>
    </source>
</evidence>
<dbReference type="GeneID" id="83730312"/>
<dbReference type="AlphaFoldDB" id="A0A1K1LFV0"/>
<dbReference type="EMBL" id="JABAFY010000008">
    <property type="protein sequence ID" value="NME51654.1"/>
    <property type="molecule type" value="Genomic_DNA"/>
</dbReference>
<proteinExistence type="predicted"/>
<evidence type="ECO:0000313" key="5">
    <source>
        <dbReference type="Proteomes" id="UP000522333"/>
    </source>
</evidence>
<keyword evidence="1" id="KW-0812">Transmembrane</keyword>
<feature type="transmembrane region" description="Helical" evidence="1">
    <location>
        <begin position="6"/>
        <end position="29"/>
    </location>
</feature>